<accession>A0A7Z0BPM9</accession>
<dbReference type="EMBL" id="JACBYV010000001">
    <property type="protein sequence ID" value="NYH72291.1"/>
    <property type="molecule type" value="Genomic_DNA"/>
</dbReference>
<comment type="caution">
    <text evidence="1">The sequence shown here is derived from an EMBL/GenBank/DDBJ whole genome shotgun (WGS) entry which is preliminary data.</text>
</comment>
<dbReference type="AlphaFoldDB" id="A0A7Z0BPM9"/>
<proteinExistence type="predicted"/>
<name>A0A7Z0BPM9_9GAMM</name>
<sequence>MGRTVAVLITVIILSSAIQLSGCGTDSNQGDSSAFKPRLSEYGFFKGKMSELVPVDEASIIEIASPLFTDHAEKQRLLLLPKGEKMKGKGNDLPDFPDGTVIVKTFFYPRSSKGNIVSQLIVETRLLIKSQSKWSAATYKWNDTQDEAFLLQDSATVPIAFIDEKGHGRTINYRVPSRDDCLACHRQGNQLVPLGMKLRNMNIDAHRDEVLINQLEHLQSSQKLDAISPGAITRTPDYRAESTSLEDRARAYLDANCAHCHRPKGTARFTRLDLTYEETADRESTHLKRQEIARRITTSGPLHMPQIGTTISHEEGVQLIVEYLNDLDKKIKD</sequence>
<dbReference type="SUPFAM" id="SSF46626">
    <property type="entry name" value="Cytochrome c"/>
    <property type="match status" value="1"/>
</dbReference>
<evidence type="ECO:0000313" key="1">
    <source>
        <dbReference type="EMBL" id="NYH72291.1"/>
    </source>
</evidence>
<organism evidence="1 2">
    <name type="scientific">Phytopseudomonas flavescens</name>
    <dbReference type="NCBI Taxonomy" id="29435"/>
    <lineage>
        <taxon>Bacteria</taxon>
        <taxon>Pseudomonadati</taxon>
        <taxon>Pseudomonadota</taxon>
        <taxon>Gammaproteobacteria</taxon>
        <taxon>Pseudomonadales</taxon>
        <taxon>Pseudomonadaceae</taxon>
        <taxon>Phytopseudomonas</taxon>
    </lineage>
</organism>
<protein>
    <submittedName>
        <fullName evidence="1">Putative repeat protein (TIGR03806 family)</fullName>
    </submittedName>
</protein>
<dbReference type="GO" id="GO:0009055">
    <property type="term" value="F:electron transfer activity"/>
    <property type="evidence" value="ECO:0007669"/>
    <property type="project" value="InterPro"/>
</dbReference>
<dbReference type="Proteomes" id="UP000578688">
    <property type="component" value="Unassembled WGS sequence"/>
</dbReference>
<dbReference type="GO" id="GO:0020037">
    <property type="term" value="F:heme binding"/>
    <property type="evidence" value="ECO:0007669"/>
    <property type="project" value="InterPro"/>
</dbReference>
<keyword evidence="2" id="KW-1185">Reference proteome</keyword>
<dbReference type="Gene3D" id="1.10.760.10">
    <property type="entry name" value="Cytochrome c-like domain"/>
    <property type="match status" value="1"/>
</dbReference>
<dbReference type="RefSeq" id="WP_179537920.1">
    <property type="nucleotide sequence ID" value="NZ_JACBYV010000001.1"/>
</dbReference>
<dbReference type="InterPro" id="IPR036909">
    <property type="entry name" value="Cyt_c-like_dom_sf"/>
</dbReference>
<evidence type="ECO:0000313" key="2">
    <source>
        <dbReference type="Proteomes" id="UP000578688"/>
    </source>
</evidence>
<reference evidence="1 2" key="1">
    <citation type="submission" date="2020-07" db="EMBL/GenBank/DDBJ databases">
        <title>Genomic analyses of the natural microbiome of Caenorhabditis elegans.</title>
        <authorList>
            <person name="Samuel B."/>
        </authorList>
    </citation>
    <scope>NUCLEOTIDE SEQUENCE [LARGE SCALE GENOMIC DNA]</scope>
    <source>
        <strain evidence="1 2">BIGb0408</strain>
    </source>
</reference>
<gene>
    <name evidence="1" type="ORF">FHR27_000901</name>
</gene>